<protein>
    <submittedName>
        <fullName evidence="2">Uncharacterized protein</fullName>
    </submittedName>
</protein>
<dbReference type="EMBL" id="NJHN03000029">
    <property type="protein sequence ID" value="KAH9424383.1"/>
    <property type="molecule type" value="Genomic_DNA"/>
</dbReference>
<comment type="caution">
    <text evidence="2">The sequence shown here is derived from an EMBL/GenBank/DDBJ whole genome shotgun (WGS) entry which is preliminary data.</text>
</comment>
<proteinExistence type="predicted"/>
<reference evidence="2 3" key="1">
    <citation type="journal article" date="2018" name="J. Allergy Clin. Immunol.">
        <title>High-quality assembly of Dermatophagoides pteronyssinus genome and transcriptome reveals a wide range of novel allergens.</title>
        <authorList>
            <person name="Liu X.Y."/>
            <person name="Yang K.Y."/>
            <person name="Wang M.Q."/>
            <person name="Kwok J.S."/>
            <person name="Zeng X."/>
            <person name="Yang Z."/>
            <person name="Xiao X.J."/>
            <person name="Lau C.P."/>
            <person name="Li Y."/>
            <person name="Huang Z.M."/>
            <person name="Ba J.G."/>
            <person name="Yim A.K."/>
            <person name="Ouyang C.Y."/>
            <person name="Ngai S.M."/>
            <person name="Chan T.F."/>
            <person name="Leung E.L."/>
            <person name="Liu L."/>
            <person name="Liu Z.G."/>
            <person name="Tsui S.K."/>
        </authorList>
    </citation>
    <scope>NUCLEOTIDE SEQUENCE [LARGE SCALE GENOMIC DNA]</scope>
    <source>
        <strain evidence="2">Derp</strain>
    </source>
</reference>
<keyword evidence="3" id="KW-1185">Reference proteome</keyword>
<accession>A0ABQ8JPP7</accession>
<evidence type="ECO:0000313" key="2">
    <source>
        <dbReference type="EMBL" id="KAH9424383.1"/>
    </source>
</evidence>
<reference evidence="2 3" key="2">
    <citation type="journal article" date="2022" name="Mol. Biol. Evol.">
        <title>Comparative Genomics Reveals Insights into the Divergent Evolution of Astigmatic Mites and Household Pest Adaptations.</title>
        <authorList>
            <person name="Xiong Q."/>
            <person name="Wan A.T."/>
            <person name="Liu X."/>
            <person name="Fung C.S."/>
            <person name="Xiao X."/>
            <person name="Malainual N."/>
            <person name="Hou J."/>
            <person name="Wang L."/>
            <person name="Wang M."/>
            <person name="Yang K.Y."/>
            <person name="Cui Y."/>
            <person name="Leung E.L."/>
            <person name="Nong W."/>
            <person name="Shin S.K."/>
            <person name="Au S.W."/>
            <person name="Jeong K.Y."/>
            <person name="Chew F.T."/>
            <person name="Hui J.H."/>
            <person name="Leung T.F."/>
            <person name="Tungtrongchitr A."/>
            <person name="Zhong N."/>
            <person name="Liu Z."/>
            <person name="Tsui S.K."/>
        </authorList>
    </citation>
    <scope>NUCLEOTIDE SEQUENCE [LARGE SCALE GENOMIC DNA]</scope>
    <source>
        <strain evidence="2">Derp</strain>
    </source>
</reference>
<dbReference type="Proteomes" id="UP000887458">
    <property type="component" value="Unassembled WGS sequence"/>
</dbReference>
<evidence type="ECO:0000256" key="1">
    <source>
        <dbReference type="SAM" id="MobiDB-lite"/>
    </source>
</evidence>
<organism evidence="2 3">
    <name type="scientific">Dermatophagoides pteronyssinus</name>
    <name type="common">European house dust mite</name>
    <dbReference type="NCBI Taxonomy" id="6956"/>
    <lineage>
        <taxon>Eukaryota</taxon>
        <taxon>Metazoa</taxon>
        <taxon>Ecdysozoa</taxon>
        <taxon>Arthropoda</taxon>
        <taxon>Chelicerata</taxon>
        <taxon>Arachnida</taxon>
        <taxon>Acari</taxon>
        <taxon>Acariformes</taxon>
        <taxon>Sarcoptiformes</taxon>
        <taxon>Astigmata</taxon>
        <taxon>Psoroptidia</taxon>
        <taxon>Analgoidea</taxon>
        <taxon>Pyroglyphidae</taxon>
        <taxon>Dermatophagoidinae</taxon>
        <taxon>Dermatophagoides</taxon>
    </lineage>
</organism>
<name>A0ABQ8JPP7_DERPT</name>
<gene>
    <name evidence="2" type="ORF">DERP_004567</name>
</gene>
<evidence type="ECO:0000313" key="3">
    <source>
        <dbReference type="Proteomes" id="UP000887458"/>
    </source>
</evidence>
<sequence>MTEMKNDWNTRPKYKLIITFLDVFAISDYPTDRPNTNNNNDDPLRQEYEMKTRKNDSDGRSSSSSSKTFNEDEISDEFPRRARDIATIKRLVTLFGLPINGFDAQRCSTTSRIKCFWPLYVVNIVILSDGYPNKRIYINVATINSASAKFCKEKKFTSIMNIEIK</sequence>
<feature type="region of interest" description="Disordered" evidence="1">
    <location>
        <begin position="51"/>
        <end position="75"/>
    </location>
</feature>